<keyword evidence="2" id="KW-0012">Acyltransferase</keyword>
<sequence>MPEILVLKNPGLTECRDIMALYQAENWWQGPEDLSLVARIVAGSHLFLTARTRNRIIAMGRVISDGVCDAYIQDVTVDTDWRGQGIGGRIIQELCRLLAAEGIEWIGLIAERGSHPFYEKLDFGIMPGSLPMLHGKTLKMMGFAPDLSGKK</sequence>
<comment type="caution">
    <text evidence="4">The sequence shown here is derived from an EMBL/GenBank/DDBJ whole genome shotgun (WGS) entry which is preliminary data.</text>
</comment>
<proteinExistence type="predicted"/>
<dbReference type="SUPFAM" id="SSF55729">
    <property type="entry name" value="Acyl-CoA N-acyltransferases (Nat)"/>
    <property type="match status" value="1"/>
</dbReference>
<gene>
    <name evidence="4" type="ORF">LZ24_01381</name>
</gene>
<dbReference type="InterPro" id="IPR000182">
    <property type="entry name" value="GNAT_dom"/>
</dbReference>
<dbReference type="Pfam" id="PF00583">
    <property type="entry name" value="Acetyltransf_1"/>
    <property type="match status" value="1"/>
</dbReference>
<dbReference type="PANTHER" id="PTHR43626">
    <property type="entry name" value="ACYL-COA N-ACYLTRANSFERASE"/>
    <property type="match status" value="1"/>
</dbReference>
<dbReference type="PROSITE" id="PS51186">
    <property type="entry name" value="GNAT"/>
    <property type="match status" value="1"/>
</dbReference>
<accession>A0A562RW34</accession>
<dbReference type="CDD" id="cd04301">
    <property type="entry name" value="NAT_SF"/>
    <property type="match status" value="1"/>
</dbReference>
<evidence type="ECO:0000259" key="3">
    <source>
        <dbReference type="PROSITE" id="PS51186"/>
    </source>
</evidence>
<dbReference type="OrthoDB" id="9775804at2"/>
<dbReference type="Gene3D" id="3.40.630.30">
    <property type="match status" value="1"/>
</dbReference>
<reference evidence="4 5" key="1">
    <citation type="submission" date="2019-07" db="EMBL/GenBank/DDBJ databases">
        <title>Genome sequencing of 100 strains of the haloalkaliphilic chemolithoautotrophic sulfur-oxidizing bacterium Thioalkalivibrio.</title>
        <authorList>
            <person name="Muyzer G."/>
        </authorList>
    </citation>
    <scope>NUCLEOTIDE SEQUENCE [LARGE SCALE GENOMIC DNA]</scope>
    <source>
        <strain evidence="4 5">ASO4-4</strain>
    </source>
</reference>
<organism evidence="4 5">
    <name type="scientific">Desulfobotulus alkaliphilus</name>
    <dbReference type="NCBI Taxonomy" id="622671"/>
    <lineage>
        <taxon>Bacteria</taxon>
        <taxon>Pseudomonadati</taxon>
        <taxon>Thermodesulfobacteriota</taxon>
        <taxon>Desulfobacteria</taxon>
        <taxon>Desulfobacterales</taxon>
        <taxon>Desulfobacteraceae</taxon>
        <taxon>Desulfobotulus</taxon>
    </lineage>
</organism>
<dbReference type="EMBL" id="VLLC01000008">
    <property type="protein sequence ID" value="TWI73292.1"/>
    <property type="molecule type" value="Genomic_DNA"/>
</dbReference>
<dbReference type="AlphaFoldDB" id="A0A562RW34"/>
<keyword evidence="1 4" id="KW-0808">Transferase</keyword>
<feature type="domain" description="N-acetyltransferase" evidence="3">
    <location>
        <begin position="7"/>
        <end position="151"/>
    </location>
</feature>
<name>A0A562RW34_9BACT</name>
<dbReference type="GO" id="GO:0005737">
    <property type="term" value="C:cytoplasm"/>
    <property type="evidence" value="ECO:0007669"/>
    <property type="project" value="TreeGrafter"/>
</dbReference>
<dbReference type="InterPro" id="IPR016181">
    <property type="entry name" value="Acyl_CoA_acyltransferase"/>
</dbReference>
<evidence type="ECO:0000256" key="1">
    <source>
        <dbReference type="ARBA" id="ARBA00022679"/>
    </source>
</evidence>
<evidence type="ECO:0000313" key="5">
    <source>
        <dbReference type="Proteomes" id="UP000318307"/>
    </source>
</evidence>
<keyword evidence="5" id="KW-1185">Reference proteome</keyword>
<evidence type="ECO:0000256" key="2">
    <source>
        <dbReference type="ARBA" id="ARBA00023315"/>
    </source>
</evidence>
<dbReference type="InterPro" id="IPR045039">
    <property type="entry name" value="NSI-like"/>
</dbReference>
<dbReference type="RefSeq" id="WP_144683881.1">
    <property type="nucleotide sequence ID" value="NZ_VLLC01000008.1"/>
</dbReference>
<evidence type="ECO:0000313" key="4">
    <source>
        <dbReference type="EMBL" id="TWI73292.1"/>
    </source>
</evidence>
<dbReference type="PANTHER" id="PTHR43626:SF4">
    <property type="entry name" value="GCN5-RELATED N-ACETYLTRANSFERASE 2, CHLOROPLASTIC"/>
    <property type="match status" value="1"/>
</dbReference>
<dbReference type="Proteomes" id="UP000318307">
    <property type="component" value="Unassembled WGS sequence"/>
</dbReference>
<dbReference type="GO" id="GO:0008080">
    <property type="term" value="F:N-acetyltransferase activity"/>
    <property type="evidence" value="ECO:0007669"/>
    <property type="project" value="InterPro"/>
</dbReference>
<protein>
    <submittedName>
        <fullName evidence="4">Acetyltransferase (GNAT) family protein</fullName>
    </submittedName>
</protein>